<reference evidence="2" key="2">
    <citation type="journal article" date="2006" name="PLoS Pathog.">
        <title>New perspectives on host-parasite interplay by comparative transcriptomic and proteomic analyses of Schistosoma japonicum.</title>
        <authorList>
            <person name="Liu F."/>
            <person name="Lu J."/>
            <person name="Hu W."/>
            <person name="Wang S.Y."/>
            <person name="Cui S.J."/>
            <person name="Chi M."/>
            <person name="Yan Q."/>
            <person name="Wang X.R."/>
            <person name="Song H.D."/>
            <person name="Xu X.N."/>
            <person name="Wang J.J."/>
            <person name="Zhang X.L."/>
            <person name="Zhang X."/>
            <person name="Wang Z.Q."/>
            <person name="Xue C.L."/>
            <person name="Brindley P.J."/>
            <person name="McManus D.P."/>
            <person name="Yang P.Y."/>
            <person name="Feng Z."/>
            <person name="Chen Z."/>
            <person name="Han Z.G."/>
        </authorList>
    </citation>
    <scope>NUCLEOTIDE SEQUENCE</scope>
</reference>
<name>Q5DBS7_SCHJA</name>
<evidence type="ECO:0000313" key="2">
    <source>
        <dbReference type="EMBL" id="AAW26729.1"/>
    </source>
</evidence>
<keyword evidence="1" id="KW-0732">Signal</keyword>
<evidence type="ECO:0000256" key="1">
    <source>
        <dbReference type="SAM" id="SignalP"/>
    </source>
</evidence>
<feature type="chain" id="PRO_5004254654" evidence="1">
    <location>
        <begin position="22"/>
        <end position="224"/>
    </location>
</feature>
<reference evidence="2" key="1">
    <citation type="submission" date="2004-11" db="EMBL/GenBank/DDBJ databases">
        <title>The full-length cDNA sequences of Schistosoma japonicum genes.</title>
        <authorList>
            <person name="Han Z."/>
        </authorList>
    </citation>
    <scope>NUCLEOTIDE SEQUENCE</scope>
</reference>
<protein>
    <submittedName>
        <fullName evidence="2">SJCHGC02008 protein</fullName>
    </submittedName>
</protein>
<feature type="signal peptide" evidence="1">
    <location>
        <begin position="1"/>
        <end position="21"/>
    </location>
</feature>
<organism evidence="2">
    <name type="scientific">Schistosoma japonicum</name>
    <name type="common">Blood fluke</name>
    <dbReference type="NCBI Taxonomy" id="6182"/>
    <lineage>
        <taxon>Eukaryota</taxon>
        <taxon>Metazoa</taxon>
        <taxon>Spiralia</taxon>
        <taxon>Lophotrochozoa</taxon>
        <taxon>Platyhelminthes</taxon>
        <taxon>Trematoda</taxon>
        <taxon>Digenea</taxon>
        <taxon>Strigeidida</taxon>
        <taxon>Schistosomatoidea</taxon>
        <taxon>Schistosomatidae</taxon>
        <taxon>Schistosoma</taxon>
    </lineage>
</organism>
<dbReference type="AlphaFoldDB" id="Q5DBS7"/>
<sequence>MKINPLGIICLVSLYISQAYTHDVDLRDQLSPSQKDYMKTKIRLLNEYLKSLGNDKHFTEKDIYDLLNTRMNKHIQDKNIDIHIIHKKNKTQPVKNNTTHHPKLNDEHVTTKNIDIHIIHNRKNKTQPVKNNTTHHPNYTNNDLLMLNEYLKSLGKKNKTQPVNYEKIDSLSKVFQLKKAFMPVWTLNPLYYIIEKLIQIFAYLVQDDDFYELEPPVHYYDYSV</sequence>
<accession>Q5DBS7</accession>
<proteinExistence type="evidence at transcript level"/>
<dbReference type="EMBL" id="AY814997">
    <property type="protein sequence ID" value="AAW26729.1"/>
    <property type="molecule type" value="mRNA"/>
</dbReference>